<dbReference type="RefSeq" id="XP_022839870.1">
    <property type="nucleotide sequence ID" value="XM_022983244.1"/>
</dbReference>
<feature type="transmembrane region" description="Helical" evidence="2">
    <location>
        <begin position="365"/>
        <end position="390"/>
    </location>
</feature>
<keyword evidence="3" id="KW-0808">Transferase</keyword>
<feature type="transmembrane region" description="Helical" evidence="2">
    <location>
        <begin position="402"/>
        <end position="422"/>
    </location>
</feature>
<evidence type="ECO:0000313" key="3">
    <source>
        <dbReference type="EMBL" id="CEF99498.1"/>
    </source>
</evidence>
<comment type="caution">
    <text evidence="3">The sequence shown here is derived from an EMBL/GenBank/DDBJ whole genome shotgun (WGS) entry which is preliminary data.</text>
</comment>
<dbReference type="GO" id="GO:0005783">
    <property type="term" value="C:endoplasmic reticulum"/>
    <property type="evidence" value="ECO:0007669"/>
    <property type="project" value="TreeGrafter"/>
</dbReference>
<name>A0A090N499_OSTTA</name>
<dbReference type="PANTHER" id="PTHR21329">
    <property type="entry name" value="PHOSPHATIDYLINOSITOL N-ACETYLGLUCOSAMINYLTRANSFERASE SUBUNIT Q-RELATED"/>
    <property type="match status" value="1"/>
</dbReference>
<dbReference type="KEGG" id="ota:OT_ostta10g03470"/>
<dbReference type="GO" id="GO:0016740">
    <property type="term" value="F:transferase activity"/>
    <property type="evidence" value="ECO:0007669"/>
    <property type="project" value="UniProtKB-KW"/>
</dbReference>
<keyword evidence="2" id="KW-1133">Transmembrane helix</keyword>
<dbReference type="GeneID" id="9832123"/>
<evidence type="ECO:0000313" key="4">
    <source>
        <dbReference type="Proteomes" id="UP000009170"/>
    </source>
</evidence>
<organism evidence="3 4">
    <name type="scientific">Ostreococcus tauri</name>
    <name type="common">Marine green alga</name>
    <dbReference type="NCBI Taxonomy" id="70448"/>
    <lineage>
        <taxon>Eukaryota</taxon>
        <taxon>Viridiplantae</taxon>
        <taxon>Chlorophyta</taxon>
        <taxon>Mamiellophyceae</taxon>
        <taxon>Mamiellales</taxon>
        <taxon>Bathycoccaceae</taxon>
        <taxon>Ostreococcus</taxon>
    </lineage>
</organism>
<proteinExistence type="predicted"/>
<keyword evidence="2" id="KW-0472">Membrane</keyword>
<dbReference type="EMBL" id="CAID01000010">
    <property type="protein sequence ID" value="CEF99498.1"/>
    <property type="molecule type" value="Genomic_DNA"/>
</dbReference>
<reference evidence="3 4" key="2">
    <citation type="journal article" date="2014" name="BMC Genomics">
        <title>An improved genome of the model marine alga Ostreococcus tauri unfolds by assessing Illumina de novo assemblies.</title>
        <authorList>
            <person name="Blanc-Mathieu R."/>
            <person name="Verhelst B."/>
            <person name="Derelle E."/>
            <person name="Rombauts S."/>
            <person name="Bouget F.Y."/>
            <person name="Carre I."/>
            <person name="Chateau A."/>
            <person name="Eyre-Walker A."/>
            <person name="Grimsley N."/>
            <person name="Moreau H."/>
            <person name="Piegu B."/>
            <person name="Rivals E."/>
            <person name="Schackwitz W."/>
            <person name="Van de Peer Y."/>
            <person name="Piganeau G."/>
        </authorList>
    </citation>
    <scope>NUCLEOTIDE SEQUENCE [LARGE SCALE GENOMIC DNA]</scope>
    <source>
        <strain evidence="4">OTTH 0595 / CCAP 157/2 / RCC745</strain>
    </source>
</reference>
<feature type="transmembrane region" description="Helical" evidence="2">
    <location>
        <begin position="334"/>
        <end position="353"/>
    </location>
</feature>
<accession>A0A090N499</accession>
<keyword evidence="4" id="KW-1185">Reference proteome</keyword>
<dbReference type="AlphaFoldDB" id="A0A090N499"/>
<protein>
    <submittedName>
        <fullName evidence="3">N-acetylglucosaminyl transferase component</fullName>
    </submittedName>
</protein>
<feature type="compositionally biased region" description="Basic and acidic residues" evidence="1">
    <location>
        <begin position="162"/>
        <end position="174"/>
    </location>
</feature>
<dbReference type="Proteomes" id="UP000009170">
    <property type="component" value="Unassembled WGS sequence"/>
</dbReference>
<keyword evidence="2" id="KW-0812">Transmembrane</keyword>
<reference evidence="4" key="1">
    <citation type="journal article" date="2006" name="Proc. Natl. Acad. Sci. U.S.A.">
        <title>Genome analysis of the smallest free-living eukaryote Ostreococcus tauri unveils many unique features.</title>
        <authorList>
            <person name="Derelle E."/>
            <person name="Ferraz C."/>
            <person name="Rombauts S."/>
            <person name="Rouze P."/>
            <person name="Worden A.Z."/>
            <person name="Robbens S."/>
            <person name="Partensky F."/>
            <person name="Degroeve S."/>
            <person name="Echeynie S."/>
            <person name="Cooke R."/>
            <person name="Saeys Y."/>
            <person name="Wuyts J."/>
            <person name="Jabbari K."/>
            <person name="Bowler C."/>
            <person name="Panaud O."/>
            <person name="Piegu B."/>
            <person name="Ball S.G."/>
            <person name="Ral J.-P."/>
            <person name="Bouget F.-Y."/>
            <person name="Piganeau G."/>
            <person name="De Baets B."/>
            <person name="Picard A."/>
            <person name="Delseny M."/>
            <person name="Demaille J."/>
            <person name="Van de Peer Y."/>
            <person name="Moreau H."/>
        </authorList>
    </citation>
    <scope>NUCLEOTIDE SEQUENCE [LARGE SCALE GENOMIC DNA]</scope>
    <source>
        <strain evidence="4">OTTH 0595 / CCAP 157/2 / RCC745</strain>
    </source>
</reference>
<feature type="transmembrane region" description="Helical" evidence="2">
    <location>
        <begin position="449"/>
        <end position="469"/>
    </location>
</feature>
<gene>
    <name evidence="3" type="ORF">OT_ostta10g03470</name>
</gene>
<dbReference type="STRING" id="70448.A0A090N499"/>
<dbReference type="InParanoid" id="A0A090N499"/>
<sequence length="585" mass="64719">MFDASARVFVPIDGEIFHSTRVSCTVRGTVRRDADDRAVDVVAFGVSDERGETHDDGIPVGAVVRASDGADDDDEREKQDIDAIGRTMRDRGVKVWVTFHVSSARAPRVAAFVARANGKVRRVDQVRVILYETPDPPLKVYPIERDEPCAFDRALEDLNRSGRAARERRGERPIDAVSSSSVSPSGAASMALLAIDGLLRALDYKFIASLGKETRWGGGFIRRSVCEVFASACVLRERLRLFRSLLIEGGGSWRRLDRLNTRRRVARAVQITVDLIVGAALARMCKLFDVESTIKRLVVGGLGAERGSRNLVASSVIESNAQWISRGNPLGVKLHVPLARFIGSVVVSFVRTLSLSMNSAQMVTFFTGYVSFLLRHGSVFGASMMLAIAADTMTLFTTHISALHLYSSLFITLQIRCIVFVYRRFINPKTPPRGFEEPTVRPRTVEETVVGTLTLPPLMLLLPTVFFYYASYLVLHASTVLARLVMVFAASVLITFPIDDVLVRFWTPYAFPKSVRLRTERLHNVDFPVIEPTSQSLSDVLRPFHSAAGAWLFDVGTSVARACATCGRFPITLVPWEVQHVASTQ</sequence>
<feature type="transmembrane region" description="Helical" evidence="2">
    <location>
        <begin position="475"/>
        <end position="496"/>
    </location>
</feature>
<dbReference type="InterPro" id="IPR007720">
    <property type="entry name" value="PigQ/GPI1"/>
</dbReference>
<dbReference type="GO" id="GO:0006506">
    <property type="term" value="P:GPI anchor biosynthetic process"/>
    <property type="evidence" value="ECO:0007669"/>
    <property type="project" value="InterPro"/>
</dbReference>
<dbReference type="PANTHER" id="PTHR21329:SF3">
    <property type="entry name" value="PHOSPHATIDYLINOSITOL N-ACETYLGLUCOSAMINYLTRANSFERASE SUBUNIT Q"/>
    <property type="match status" value="1"/>
</dbReference>
<dbReference type="Pfam" id="PF05024">
    <property type="entry name" value="Gpi1"/>
    <property type="match status" value="1"/>
</dbReference>
<evidence type="ECO:0000256" key="1">
    <source>
        <dbReference type="SAM" id="MobiDB-lite"/>
    </source>
</evidence>
<dbReference type="GO" id="GO:0016020">
    <property type="term" value="C:membrane"/>
    <property type="evidence" value="ECO:0007669"/>
    <property type="project" value="InterPro"/>
</dbReference>
<evidence type="ECO:0000256" key="2">
    <source>
        <dbReference type="SAM" id="Phobius"/>
    </source>
</evidence>
<dbReference type="OrthoDB" id="10514685at2759"/>
<feature type="region of interest" description="Disordered" evidence="1">
    <location>
        <begin position="162"/>
        <end position="184"/>
    </location>
</feature>